<reference evidence="3" key="1">
    <citation type="journal article" date="2019" name="Int. J. Syst. Evol. Microbiol.">
        <title>The Global Catalogue of Microorganisms (GCM) 10K type strain sequencing project: providing services to taxonomists for standard genome sequencing and annotation.</title>
        <authorList>
            <consortium name="The Broad Institute Genomics Platform"/>
            <consortium name="The Broad Institute Genome Sequencing Center for Infectious Disease"/>
            <person name="Wu L."/>
            <person name="Ma J."/>
        </authorList>
    </citation>
    <scope>NUCLEOTIDE SEQUENCE [LARGE SCALE GENOMIC DNA]</scope>
    <source>
        <strain evidence="3">KCTC 42087</strain>
    </source>
</reference>
<feature type="compositionally biased region" description="Low complexity" evidence="1">
    <location>
        <begin position="45"/>
        <end position="55"/>
    </location>
</feature>
<protein>
    <submittedName>
        <fullName evidence="2">Uncharacterized protein</fullName>
    </submittedName>
</protein>
<proteinExistence type="predicted"/>
<gene>
    <name evidence="2" type="ORF">ACFPZN_13095</name>
</gene>
<feature type="region of interest" description="Disordered" evidence="1">
    <location>
        <begin position="33"/>
        <end position="55"/>
    </location>
</feature>
<dbReference type="RefSeq" id="WP_378282174.1">
    <property type="nucleotide sequence ID" value="NZ_JBHSON010000015.1"/>
</dbReference>
<organism evidence="2 3">
    <name type="scientific">Actinomadura rugatobispora</name>
    <dbReference type="NCBI Taxonomy" id="1994"/>
    <lineage>
        <taxon>Bacteria</taxon>
        <taxon>Bacillati</taxon>
        <taxon>Actinomycetota</taxon>
        <taxon>Actinomycetes</taxon>
        <taxon>Streptosporangiales</taxon>
        <taxon>Thermomonosporaceae</taxon>
        <taxon>Actinomadura</taxon>
    </lineage>
</organism>
<accession>A0ABW0ZW10</accession>
<name>A0ABW0ZW10_9ACTN</name>
<evidence type="ECO:0000313" key="2">
    <source>
        <dbReference type="EMBL" id="MFC5746553.1"/>
    </source>
</evidence>
<evidence type="ECO:0000256" key="1">
    <source>
        <dbReference type="SAM" id="MobiDB-lite"/>
    </source>
</evidence>
<comment type="caution">
    <text evidence="2">The sequence shown here is derived from an EMBL/GenBank/DDBJ whole genome shotgun (WGS) entry which is preliminary data.</text>
</comment>
<dbReference type="Proteomes" id="UP001596074">
    <property type="component" value="Unassembled WGS sequence"/>
</dbReference>
<evidence type="ECO:0000313" key="3">
    <source>
        <dbReference type="Proteomes" id="UP001596074"/>
    </source>
</evidence>
<sequence>MLAAVHYFKWRPDMLDGAVDKAGAADLRCGAEPQDQVMGSRRSRSASAAAKAMGT</sequence>
<dbReference type="EMBL" id="JBHSON010000015">
    <property type="protein sequence ID" value="MFC5746553.1"/>
    <property type="molecule type" value="Genomic_DNA"/>
</dbReference>
<keyword evidence="3" id="KW-1185">Reference proteome</keyword>